<protein>
    <submittedName>
        <fullName evidence="1">ATP-binding protein</fullName>
    </submittedName>
</protein>
<organism evidence="1 2">
    <name type="scientific">Nannocystis radixulma</name>
    <dbReference type="NCBI Taxonomy" id="2995305"/>
    <lineage>
        <taxon>Bacteria</taxon>
        <taxon>Pseudomonadati</taxon>
        <taxon>Myxococcota</taxon>
        <taxon>Polyangia</taxon>
        <taxon>Nannocystales</taxon>
        <taxon>Nannocystaceae</taxon>
        <taxon>Nannocystis</taxon>
    </lineage>
</organism>
<proteinExistence type="predicted"/>
<keyword evidence="2" id="KW-1185">Reference proteome</keyword>
<dbReference type="Proteomes" id="UP001217838">
    <property type="component" value="Unassembled WGS sequence"/>
</dbReference>
<dbReference type="Gene3D" id="3.30.565.10">
    <property type="entry name" value="Histidine kinase-like ATPase, C-terminal domain"/>
    <property type="match status" value="1"/>
</dbReference>
<dbReference type="Pfam" id="PF13589">
    <property type="entry name" value="HATPase_c_3"/>
    <property type="match status" value="1"/>
</dbReference>
<accession>A0ABT5B8W8</accession>
<reference evidence="1 2" key="1">
    <citation type="submission" date="2022-11" db="EMBL/GenBank/DDBJ databases">
        <title>Minimal conservation of predation-associated metabolite biosynthetic gene clusters underscores biosynthetic potential of Myxococcota including descriptions for ten novel species: Archangium lansinium sp. nov., Myxococcus landrumus sp. nov., Nannocystis bai.</title>
        <authorList>
            <person name="Ahearne A."/>
            <person name="Stevens C."/>
            <person name="Dowd S."/>
        </authorList>
    </citation>
    <scope>NUCLEOTIDE SEQUENCE [LARGE SCALE GENOMIC DNA]</scope>
    <source>
        <strain evidence="1 2">NCELM</strain>
    </source>
</reference>
<keyword evidence="1" id="KW-0547">Nucleotide-binding</keyword>
<evidence type="ECO:0000313" key="2">
    <source>
        <dbReference type="Proteomes" id="UP001217838"/>
    </source>
</evidence>
<dbReference type="SUPFAM" id="SSF55874">
    <property type="entry name" value="ATPase domain of HSP90 chaperone/DNA topoisomerase II/histidine kinase"/>
    <property type="match status" value="1"/>
</dbReference>
<name>A0ABT5B8W8_9BACT</name>
<evidence type="ECO:0000313" key="1">
    <source>
        <dbReference type="EMBL" id="MDC0669908.1"/>
    </source>
</evidence>
<dbReference type="RefSeq" id="WP_271999710.1">
    <property type="nucleotide sequence ID" value="NZ_JAQNDN010000010.1"/>
</dbReference>
<comment type="caution">
    <text evidence="1">The sequence shown here is derived from an EMBL/GenBank/DDBJ whole genome shotgun (WGS) entry which is preliminary data.</text>
</comment>
<sequence>MSQTAGRSGVSAVAALLDRLVAQFEGPYDFLRELVQNALDAGSDRAEVALDVHPGEEADPDEVVFELRVVDAGAGMDEAIIDGGLTRLFASTKADDRTMAGGFGIGFVSVFAWQPDAVVVQTGRAGEAWELTFYPDRRFEKRPLAEPFEGTTVTLLRRGRAPERAQIAEAVRDSLWRWCRFCRLELSFEDVTSGEGPELIQDAPAPPGPLAVVEAQADSAIHVAFAVPPEAVLLRRGLVLSQGTAADLLADLQPPLGPTLEHLQVWADSPNLRTTMARDKVVDDPGRAAVLGKIAQAIAGLRERLVERTAEAAAEPGPWTRARHDHYAYLHAHLARERGHLGAGLEGRALLRDLAGAAVSLAQLQALARPVLWAPLASGEAAPDRLLAAAAAAGVPVLAAETGDLEWLRRLVEGTGLMLAELGRSCALVREAAGEAESLRAAVEAGLTAAGAPVRLHVAAAEGEAGPRGGVGIELGRGAEGVLVLWTGQSVAAATWRTAPLWLDAGEPLLRAAAKSHAAEPRAASRGLALAVRAQLIEAPTPERVAEAIDAAVTGAKN</sequence>
<dbReference type="EMBL" id="JAQNDN010000010">
    <property type="protein sequence ID" value="MDC0669908.1"/>
    <property type="molecule type" value="Genomic_DNA"/>
</dbReference>
<gene>
    <name evidence="1" type="ORF">POL58_19290</name>
</gene>
<dbReference type="InterPro" id="IPR036890">
    <property type="entry name" value="HATPase_C_sf"/>
</dbReference>
<keyword evidence="1" id="KW-0067">ATP-binding</keyword>
<dbReference type="GO" id="GO:0005524">
    <property type="term" value="F:ATP binding"/>
    <property type="evidence" value="ECO:0007669"/>
    <property type="project" value="UniProtKB-KW"/>
</dbReference>